<comment type="caution">
    <text evidence="2">The sequence shown here is derived from an EMBL/GenBank/DDBJ whole genome shotgun (WGS) entry which is preliminary data.</text>
</comment>
<proteinExistence type="predicted"/>
<gene>
    <name evidence="2" type="ORF">O1R50_25015</name>
</gene>
<organism evidence="2 3">
    <name type="scientific">Glycomyces luteolus</name>
    <dbReference type="NCBI Taxonomy" id="2670330"/>
    <lineage>
        <taxon>Bacteria</taxon>
        <taxon>Bacillati</taxon>
        <taxon>Actinomycetota</taxon>
        <taxon>Actinomycetes</taxon>
        <taxon>Glycomycetales</taxon>
        <taxon>Glycomycetaceae</taxon>
        <taxon>Glycomyces</taxon>
    </lineage>
</organism>
<name>A0A9X3PD54_9ACTN</name>
<dbReference type="SUPFAM" id="SSF56973">
    <property type="entry name" value="Aerolisin/ETX pore-forming domain"/>
    <property type="match status" value="1"/>
</dbReference>
<evidence type="ECO:0000313" key="2">
    <source>
        <dbReference type="EMBL" id="MDA1362902.1"/>
    </source>
</evidence>
<sequence length="346" mass="38450">QGRLIQQHSKLLGGNGSRQLLFYQELLPCPATKLTQDEKGSLNGATSSEVTGMEERPITDEDQSQLGLTQDALKKVIKERRQHEPAYAYLHAPAWSQCAPDMYAKYGWDLPKLRVSPIKVVFDKPGDAREEKIAVVEHFRNDTGSTPAIYHSDATTEYTNTIENSWTNTNTVRWNLSLNASLKILGTGVGASTTIGYQHDWTHTKKQSYSYKFGVNAGVQVSLDPGQAVDVLIFGKVAQYTAQVSYLVDIPWGGDLAYCWGNDDWYDDHHDWRLDASDVTSRIDSFPQTITETVKFGFASEGTVKVVDAQSGGLLGQQSLSSLPADDMPLRIDARQNKDEAVTSWR</sequence>
<dbReference type="AlphaFoldDB" id="A0A9X3PD54"/>
<reference evidence="2" key="1">
    <citation type="submission" date="2022-12" db="EMBL/GenBank/DDBJ databases">
        <title>Gycomyces niveus sp.nov.,a novel actinomycete isolated from soil in Shouguan.</title>
        <authorList>
            <person name="Yang X."/>
        </authorList>
    </citation>
    <scope>NUCLEOTIDE SEQUENCE</scope>
    <source>
        <strain evidence="2">NEAU-A15</strain>
    </source>
</reference>
<keyword evidence="3" id="KW-1185">Reference proteome</keyword>
<feature type="region of interest" description="Disordered" evidence="1">
    <location>
        <begin position="36"/>
        <end position="60"/>
    </location>
</feature>
<feature type="non-terminal residue" evidence="2">
    <location>
        <position position="1"/>
    </location>
</feature>
<protein>
    <submittedName>
        <fullName evidence="2">Uncharacterized protein</fullName>
    </submittedName>
</protein>
<accession>A0A9X3PD54</accession>
<dbReference type="Gene3D" id="2.170.15.10">
    <property type="entry name" value="Proaerolysin, chain A, domain 3"/>
    <property type="match status" value="1"/>
</dbReference>
<dbReference type="RefSeq" id="WP_270112986.1">
    <property type="nucleotide sequence ID" value="NZ_JAPZVP010000031.1"/>
</dbReference>
<dbReference type="Proteomes" id="UP001146067">
    <property type="component" value="Unassembled WGS sequence"/>
</dbReference>
<dbReference type="EMBL" id="JAPZVP010000031">
    <property type="protein sequence ID" value="MDA1362902.1"/>
    <property type="molecule type" value="Genomic_DNA"/>
</dbReference>
<evidence type="ECO:0000313" key="3">
    <source>
        <dbReference type="Proteomes" id="UP001146067"/>
    </source>
</evidence>
<evidence type="ECO:0000256" key="1">
    <source>
        <dbReference type="SAM" id="MobiDB-lite"/>
    </source>
</evidence>